<dbReference type="Proteomes" id="UP001220395">
    <property type="component" value="Chromosome"/>
</dbReference>
<protein>
    <submittedName>
        <fullName evidence="4">Xanthine dehydrogenase family protein molybdopterin-binding subunit</fullName>
    </submittedName>
</protein>
<dbReference type="Gene3D" id="3.90.1170.50">
    <property type="entry name" value="Aldehyde oxidase/xanthine dehydrogenase, a/b hammerhead"/>
    <property type="match status" value="1"/>
</dbReference>
<proteinExistence type="predicted"/>
<evidence type="ECO:0000313" key="4">
    <source>
        <dbReference type="EMBL" id="WCT74652.1"/>
    </source>
</evidence>
<dbReference type="PANTHER" id="PTHR11908">
    <property type="entry name" value="XANTHINE DEHYDROGENASE"/>
    <property type="match status" value="1"/>
</dbReference>
<dbReference type="InterPro" id="IPR037165">
    <property type="entry name" value="AldOxase/xan_DH_Mopterin-bd_sf"/>
</dbReference>
<feature type="domain" description="Aldehyde oxidase/xanthine dehydrogenase a/b hammerhead" evidence="3">
    <location>
        <begin position="32"/>
        <end position="149"/>
    </location>
</feature>
<dbReference type="InterPro" id="IPR046867">
    <property type="entry name" value="AldOxase/xan_DH_MoCoBD2"/>
</dbReference>
<keyword evidence="1" id="KW-0500">Molybdenum</keyword>
<keyword evidence="5" id="KW-1185">Reference proteome</keyword>
<evidence type="ECO:0000313" key="5">
    <source>
        <dbReference type="Proteomes" id="UP001220395"/>
    </source>
</evidence>
<accession>A0ABY7TPU1</accession>
<dbReference type="InterPro" id="IPR000674">
    <property type="entry name" value="Ald_Oxase/Xan_DH_a/b"/>
</dbReference>
<dbReference type="InterPro" id="IPR036856">
    <property type="entry name" value="Ald_Oxase/Xan_DH_a/b_sf"/>
</dbReference>
<dbReference type="Pfam" id="PF01315">
    <property type="entry name" value="Ald_Xan_dh_C"/>
    <property type="match status" value="1"/>
</dbReference>
<dbReference type="EMBL" id="CP117411">
    <property type="protein sequence ID" value="WCT74652.1"/>
    <property type="molecule type" value="Genomic_DNA"/>
</dbReference>
<gene>
    <name evidence="4" type="ORF">PQ455_05330</name>
</gene>
<keyword evidence="2" id="KW-0560">Oxidoreductase</keyword>
<dbReference type="InterPro" id="IPR016208">
    <property type="entry name" value="Ald_Oxase/xanthine_DH-like"/>
</dbReference>
<dbReference type="PANTHER" id="PTHR11908:SF132">
    <property type="entry name" value="ALDEHYDE OXIDASE 1-RELATED"/>
    <property type="match status" value="1"/>
</dbReference>
<dbReference type="RefSeq" id="WP_273689861.1">
    <property type="nucleotide sequence ID" value="NZ_CP117411.1"/>
</dbReference>
<dbReference type="InterPro" id="IPR008274">
    <property type="entry name" value="AldOxase/xan_DH_MoCoBD1"/>
</dbReference>
<reference evidence="4 5" key="1">
    <citation type="submission" date="2023-02" db="EMBL/GenBank/DDBJ databases">
        <title>Genome sequence of Sphingomonas naphthae.</title>
        <authorList>
            <person name="Kim S."/>
            <person name="Heo J."/>
            <person name="Kwon S.-W."/>
        </authorList>
    </citation>
    <scope>NUCLEOTIDE SEQUENCE [LARGE SCALE GENOMIC DNA]</scope>
    <source>
        <strain evidence="4 5">KACC 18716</strain>
    </source>
</reference>
<sequence length="780" mass="82744">MATMPDPPLAAPLGRDRLDAAPRRIEGRDKITGRLRYAGDISAATLGIAERALLHAVAIVSTQANGRVLGFDADEALAAPGVKLLMTHENAPRLGKVVALNGAEIGELRPLQDDVLHYGGQCVAVLVADTLQHALEASVLVRVRYSEATEDTAFRLADGRGRAVDAKSLGSGTPGKVETGDADAAYAQAPYKVDVTLTTSAHHHNAMEPGAAVAMWNGEDGLTVYSPTQFSYNEAVILGEAFGFSLKERLPRMIAQVIAKYQFSNKVRVVAPPAGGAFGGKNCNIHLLLVAMAAKLAGAPVKLVLSRAQTYTLMPHRGETHQRIRLAADADGQLQSFLREAVVAQGAKGSFAEPVNEVGPKSYACPNLRLHTQTARLDTSASGWMRGPGAGPDAVGLEIAMDMLAHEAGIDPLDFRLRNHADVEPDTGHEWSSKSLKACYQAAAERIGWFDRDPAVGSMREGRHLVGFGMTTSMYPVLQMPALARCVVRADGLATLQTAQHEIGQGMITSLTQLGAEALGLPVDQVTLEYGDSALPYGGMTVGSMTTLTNGAAIHEAATLVKKALLKRAVRDQGSPLHGLHRHDLDVVDGVIVSPDGPRETVAALMSRHPEGLIEEEAVTGRTMGRSSYGRFAFGAQFAKVLIDPETGHLQVAKLIGAFAGGRAVNPLLVRSQLMGGMVWGLGQALLEETVIDPRSGMWMNRSLGEALVPAHADIAELDALIIEEDDTRAHPLGIKGMGEIGSIGGPAAISNAIFHATGVRLTELPFRIDRLLAAMRSRS</sequence>
<dbReference type="Pfam" id="PF20256">
    <property type="entry name" value="MoCoBD_2"/>
    <property type="match status" value="1"/>
</dbReference>
<dbReference type="Gene3D" id="3.30.365.10">
    <property type="entry name" value="Aldehyde oxidase/xanthine dehydrogenase, molybdopterin binding domain"/>
    <property type="match status" value="4"/>
</dbReference>
<evidence type="ECO:0000259" key="3">
    <source>
        <dbReference type="SMART" id="SM01008"/>
    </source>
</evidence>
<organism evidence="4 5">
    <name type="scientific">Sphingomonas naphthae</name>
    <dbReference type="NCBI Taxonomy" id="1813468"/>
    <lineage>
        <taxon>Bacteria</taxon>
        <taxon>Pseudomonadati</taxon>
        <taxon>Pseudomonadota</taxon>
        <taxon>Alphaproteobacteria</taxon>
        <taxon>Sphingomonadales</taxon>
        <taxon>Sphingomonadaceae</taxon>
        <taxon>Sphingomonas</taxon>
    </lineage>
</organism>
<dbReference type="SUPFAM" id="SSF54665">
    <property type="entry name" value="CO dehydrogenase molybdoprotein N-domain-like"/>
    <property type="match status" value="1"/>
</dbReference>
<evidence type="ECO:0000256" key="1">
    <source>
        <dbReference type="ARBA" id="ARBA00022505"/>
    </source>
</evidence>
<evidence type="ECO:0000256" key="2">
    <source>
        <dbReference type="ARBA" id="ARBA00023002"/>
    </source>
</evidence>
<dbReference type="SUPFAM" id="SSF56003">
    <property type="entry name" value="Molybdenum cofactor-binding domain"/>
    <property type="match status" value="1"/>
</dbReference>
<dbReference type="SMART" id="SM01008">
    <property type="entry name" value="Ald_Xan_dh_C"/>
    <property type="match status" value="1"/>
</dbReference>
<name>A0ABY7TPU1_9SPHN</name>
<dbReference type="Pfam" id="PF02738">
    <property type="entry name" value="MoCoBD_1"/>
    <property type="match status" value="1"/>
</dbReference>